<keyword evidence="2" id="KW-1185">Reference proteome</keyword>
<comment type="caution">
    <text evidence="1">The sequence shown here is derived from an EMBL/GenBank/DDBJ whole genome shotgun (WGS) entry which is preliminary data.</text>
</comment>
<dbReference type="SUPFAM" id="SSF81383">
    <property type="entry name" value="F-box domain"/>
    <property type="match status" value="1"/>
</dbReference>
<reference evidence="1" key="1">
    <citation type="submission" date="2022-07" db="EMBL/GenBank/DDBJ databases">
        <title>Genome Sequence of Physisporinus lineatus.</title>
        <authorList>
            <person name="Buettner E."/>
        </authorList>
    </citation>
    <scope>NUCLEOTIDE SEQUENCE</scope>
    <source>
        <strain evidence="1">VT162</strain>
    </source>
</reference>
<proteinExistence type="predicted"/>
<protein>
    <recommendedName>
        <fullName evidence="3">F-box domain-containing protein</fullName>
    </recommendedName>
</protein>
<evidence type="ECO:0000313" key="2">
    <source>
        <dbReference type="Proteomes" id="UP001212997"/>
    </source>
</evidence>
<dbReference type="EMBL" id="JANAWD010000080">
    <property type="protein sequence ID" value="KAJ3487882.1"/>
    <property type="molecule type" value="Genomic_DNA"/>
</dbReference>
<dbReference type="SUPFAM" id="SSF52047">
    <property type="entry name" value="RNI-like"/>
    <property type="match status" value="1"/>
</dbReference>
<dbReference type="AlphaFoldDB" id="A0AAD5V780"/>
<evidence type="ECO:0008006" key="3">
    <source>
        <dbReference type="Google" id="ProtNLM"/>
    </source>
</evidence>
<name>A0AAD5V780_9APHY</name>
<dbReference type="InterPro" id="IPR036047">
    <property type="entry name" value="F-box-like_dom_sf"/>
</dbReference>
<organism evidence="1 2">
    <name type="scientific">Meripilus lineatus</name>
    <dbReference type="NCBI Taxonomy" id="2056292"/>
    <lineage>
        <taxon>Eukaryota</taxon>
        <taxon>Fungi</taxon>
        <taxon>Dikarya</taxon>
        <taxon>Basidiomycota</taxon>
        <taxon>Agaricomycotina</taxon>
        <taxon>Agaricomycetes</taxon>
        <taxon>Polyporales</taxon>
        <taxon>Meripilaceae</taxon>
        <taxon>Meripilus</taxon>
    </lineage>
</organism>
<dbReference type="Proteomes" id="UP001212997">
    <property type="component" value="Unassembled WGS sequence"/>
</dbReference>
<dbReference type="InterPro" id="IPR032675">
    <property type="entry name" value="LRR_dom_sf"/>
</dbReference>
<accession>A0AAD5V780</accession>
<gene>
    <name evidence="1" type="ORF">NLI96_g3244</name>
</gene>
<evidence type="ECO:0000313" key="1">
    <source>
        <dbReference type="EMBL" id="KAJ3487882.1"/>
    </source>
</evidence>
<dbReference type="Gene3D" id="3.80.10.10">
    <property type="entry name" value="Ribonuclease Inhibitor"/>
    <property type="match status" value="1"/>
</dbReference>
<sequence length="431" mass="49321">MPRRITSRDNGTPAPFTSLAPRLPPELTDMIIDYLHDHKSALQTCSLTCKGWLNSSRHHLFDGLYVPHVYQRPFTAFADFLHKAPHIARHIRRLTLVGNDREEFMMFFGRRDLRDRFQLTMRFMSSLLSNLPNLQSLTLRSIRLAGAFSTPLTPRKLQHLAVTDAGTNTDSVDGLLAFLGLFSEISSLELSSINSNLRSLTEVEREKRLRTVKIPENLQVRTLRLSLMEPLVASLCDIFRQTQAIQTLTCVDVPWEIWEEVLAVGLVLRDAGPQIQTVEFNPLGPIMHRGWVGQPITPEEWKVLNLDHCTNLTHLVFRMEIEDDSEEPELNLTLCNATLDILSLAPPSLEKVSFRFRIFGRGEELLKDPVNMDWERVEKVLCRIKRLKDVLVTFKDGTNSSPEALKNCHLVVEERLPKIKEKKILSIQYGT</sequence>